<dbReference type="NCBIfam" id="TIGR04567">
    <property type="entry name" value="RNAP_delt_lowGC"/>
    <property type="match status" value="1"/>
</dbReference>
<proteinExistence type="inferred from homology"/>
<evidence type="ECO:0000256" key="2">
    <source>
        <dbReference type="ARBA" id="ARBA00022478"/>
    </source>
</evidence>
<evidence type="ECO:0000313" key="9">
    <source>
        <dbReference type="EMBL" id="MDY0394260.1"/>
    </source>
</evidence>
<feature type="compositionally biased region" description="Basic residues" evidence="7">
    <location>
        <begin position="96"/>
        <end position="109"/>
    </location>
</feature>
<keyword evidence="4 6" id="KW-0548">Nucleotidyltransferase</keyword>
<dbReference type="PROSITE" id="PS51913">
    <property type="entry name" value="HTH_HARE"/>
    <property type="match status" value="1"/>
</dbReference>
<dbReference type="Gene3D" id="1.10.10.1250">
    <property type="entry name" value="RNA polymerase, subunit delta, N-terminal domain"/>
    <property type="match status" value="1"/>
</dbReference>
<keyword evidence="5 6" id="KW-0804">Transcription</keyword>
<feature type="region of interest" description="Disordered" evidence="7">
    <location>
        <begin position="89"/>
        <end position="176"/>
    </location>
</feature>
<comment type="similarity">
    <text evidence="1 6">Belongs to the RpoE family.</text>
</comment>
<evidence type="ECO:0000256" key="4">
    <source>
        <dbReference type="ARBA" id="ARBA00022695"/>
    </source>
</evidence>
<evidence type="ECO:0000256" key="6">
    <source>
        <dbReference type="HAMAP-Rule" id="MF_00357"/>
    </source>
</evidence>
<organism evidence="9 10">
    <name type="scientific">Tigheibacillus halophilus</name>
    <dbReference type="NCBI Taxonomy" id="361280"/>
    <lineage>
        <taxon>Bacteria</taxon>
        <taxon>Bacillati</taxon>
        <taxon>Bacillota</taxon>
        <taxon>Bacilli</taxon>
        <taxon>Bacillales</taxon>
        <taxon>Bacillaceae</taxon>
        <taxon>Tigheibacillus</taxon>
    </lineage>
</organism>
<dbReference type="RefSeq" id="WP_390355062.1">
    <property type="nucleotide sequence ID" value="NZ_JBHUIZ010000006.1"/>
</dbReference>
<keyword evidence="3 6" id="KW-0808">Transferase</keyword>
<evidence type="ECO:0000256" key="7">
    <source>
        <dbReference type="SAM" id="MobiDB-lite"/>
    </source>
</evidence>
<dbReference type="GO" id="GO:0003899">
    <property type="term" value="F:DNA-directed RNA polymerase activity"/>
    <property type="evidence" value="ECO:0007669"/>
    <property type="project" value="UniProtKB-EC"/>
</dbReference>
<comment type="subunit">
    <text evidence="6">RNAP is composed of a core of 2 alpha, a beta and a beta' subunits. The core is associated with a delta subunit and one of several sigma factors.</text>
</comment>
<feature type="compositionally biased region" description="Acidic residues" evidence="7">
    <location>
        <begin position="131"/>
        <end position="176"/>
    </location>
</feature>
<protein>
    <recommendedName>
        <fullName evidence="6">Probable DNA-directed RNA polymerase subunit delta</fullName>
    </recommendedName>
    <alternativeName>
        <fullName evidence="6">RNAP delta factor</fullName>
    </alternativeName>
</protein>
<dbReference type="InterPro" id="IPR007759">
    <property type="entry name" value="Asxl_HARE-HTH"/>
</dbReference>
<evidence type="ECO:0000256" key="1">
    <source>
        <dbReference type="ARBA" id="ARBA00009828"/>
    </source>
</evidence>
<feature type="compositionally biased region" description="Acidic residues" evidence="7">
    <location>
        <begin position="113"/>
        <end position="122"/>
    </location>
</feature>
<dbReference type="HAMAP" id="MF_00357">
    <property type="entry name" value="RNApol_bact_RpoE"/>
    <property type="match status" value="1"/>
</dbReference>
<keyword evidence="10" id="KW-1185">Reference proteome</keyword>
<evidence type="ECO:0000313" key="10">
    <source>
        <dbReference type="Proteomes" id="UP001281447"/>
    </source>
</evidence>
<evidence type="ECO:0000256" key="5">
    <source>
        <dbReference type="ARBA" id="ARBA00023163"/>
    </source>
</evidence>
<keyword evidence="2 6" id="KW-0240">DNA-directed RNA polymerase</keyword>
<name>A0ABU5C4Y2_9BACI</name>
<reference evidence="9 10" key="1">
    <citation type="submission" date="2023-10" db="EMBL/GenBank/DDBJ databases">
        <title>Virgibacillus halophilus 5B73C genome.</title>
        <authorList>
            <person name="Miliotis G."/>
            <person name="Sengupta P."/>
            <person name="Hameed A."/>
            <person name="Chuvochina M."/>
            <person name="Mcdonagh F."/>
            <person name="Simpson A.C."/>
            <person name="Singh N.K."/>
            <person name="Rekha P.D."/>
            <person name="Raman K."/>
            <person name="Hugenholtz P."/>
            <person name="Venkateswaran K."/>
        </authorList>
    </citation>
    <scope>NUCLEOTIDE SEQUENCE [LARGE SCALE GENOMIC DNA]</scope>
    <source>
        <strain evidence="9 10">5B73C</strain>
    </source>
</reference>
<comment type="function">
    <text evidence="6">Participates in both the initiation and recycling phases of transcription. In the presence of the delta subunit, RNAP displays an increased specificity of transcription, a decreased affinity for nucleic acids, and an increased efficiency of RNA synthesis because of enhanced recycling.</text>
</comment>
<comment type="caution">
    <text evidence="9">The sequence shown here is derived from an EMBL/GenBank/DDBJ whole genome shotgun (WGS) entry which is preliminary data.</text>
</comment>
<dbReference type="Pfam" id="PF05066">
    <property type="entry name" value="HARE-HTH"/>
    <property type="match status" value="1"/>
</dbReference>
<dbReference type="InterPro" id="IPR038087">
    <property type="entry name" value="RNAP_delta_N_dom_sf"/>
</dbReference>
<accession>A0ABU5C4Y2</accession>
<dbReference type="Proteomes" id="UP001281447">
    <property type="component" value="Unassembled WGS sequence"/>
</dbReference>
<sequence length="176" mass="20736">MSLKSMNKDELQNKAMIDLATMILTEEKKAMDFHDIYEKVADIKGFTGEGKEEALVQFYTDLNVDGQFLTLGSNMWGLKRWYPVEQIDEDITAEPKKKKTKKKSPAKKKKLDDELDMEEIVVDENMKEDYDPREEDADAFENDYDELDEEDLDEEDYDDFEEDEDDLDDEEEEENK</sequence>
<evidence type="ECO:0000256" key="3">
    <source>
        <dbReference type="ARBA" id="ARBA00022679"/>
    </source>
</evidence>
<dbReference type="InterPro" id="IPR029757">
    <property type="entry name" value="RpoE"/>
</dbReference>
<dbReference type="EMBL" id="JAWDIP010000003">
    <property type="protein sequence ID" value="MDY0394260.1"/>
    <property type="molecule type" value="Genomic_DNA"/>
</dbReference>
<dbReference type="GO" id="GO:0000428">
    <property type="term" value="C:DNA-directed RNA polymerase complex"/>
    <property type="evidence" value="ECO:0007669"/>
    <property type="project" value="UniProtKB-KW"/>
</dbReference>
<gene>
    <name evidence="6 9" type="primary">rpoE</name>
    <name evidence="9" type="ORF">RWE15_06900</name>
</gene>
<feature type="domain" description="HTH HARE-type" evidence="8">
    <location>
        <begin position="14"/>
        <end position="81"/>
    </location>
</feature>
<evidence type="ECO:0000259" key="8">
    <source>
        <dbReference type="PROSITE" id="PS51913"/>
    </source>
</evidence>